<feature type="domain" description="HTH Mu-type" evidence="1">
    <location>
        <begin position="1"/>
        <end position="70"/>
    </location>
</feature>
<protein>
    <submittedName>
        <fullName evidence="2">Mu DNA-binding domain</fullName>
    </submittedName>
</protein>
<reference evidence="2 3" key="1">
    <citation type="submission" date="2018-06" db="EMBL/GenBank/DDBJ databases">
        <authorList>
            <consortium name="Pathogen Informatics"/>
            <person name="Doyle S."/>
        </authorList>
    </citation>
    <scope>NUCLEOTIDE SEQUENCE [LARGE SCALE GENOMIC DNA]</scope>
    <source>
        <strain evidence="2 3">NCTC12120</strain>
    </source>
</reference>
<dbReference type="EMBL" id="UAVU01000010">
    <property type="protein sequence ID" value="SQC93455.1"/>
    <property type="molecule type" value="Genomic_DNA"/>
</dbReference>
<dbReference type="InterPro" id="IPR003314">
    <property type="entry name" value="Mu-type_HTH"/>
</dbReference>
<sequence length="152" mass="16690">MIMFVVVKDLLGLPGLPATTKGIREALERASGDSPVLVRKREGSKAFEYHVDCLPAAVREVVLGRHAEAVLQKPEVQGLLPLEPMAPAAKARAESLRVSVELEVMRKCPALLERRLGSLTDSQRQIADARIALVLEVRRLMNELSMNRKAGC</sequence>
<dbReference type="InterPro" id="IPR009061">
    <property type="entry name" value="DNA-bd_dom_put_sf"/>
</dbReference>
<dbReference type="SUPFAM" id="SSF46955">
    <property type="entry name" value="Putative DNA-binding domain"/>
    <property type="match status" value="1"/>
</dbReference>
<keyword evidence="2" id="KW-0238">DNA-binding</keyword>
<gene>
    <name evidence="2" type="ORF">NCTC12120_06569</name>
</gene>
<evidence type="ECO:0000259" key="1">
    <source>
        <dbReference type="PROSITE" id="PS51702"/>
    </source>
</evidence>
<dbReference type="AlphaFoldDB" id="A0A2X3JF63"/>
<dbReference type="InterPro" id="IPR036388">
    <property type="entry name" value="WH-like_DNA-bd_sf"/>
</dbReference>
<accession>A0A2X3JF63</accession>
<proteinExistence type="predicted"/>
<evidence type="ECO:0000313" key="2">
    <source>
        <dbReference type="EMBL" id="SQC93455.1"/>
    </source>
</evidence>
<name>A0A2X3JF63_9ENTR</name>
<dbReference type="Pfam" id="PF02316">
    <property type="entry name" value="HTH_Tnp_Mu_1"/>
    <property type="match status" value="1"/>
</dbReference>
<dbReference type="Proteomes" id="UP000251197">
    <property type="component" value="Unassembled WGS sequence"/>
</dbReference>
<dbReference type="Gene3D" id="1.10.10.10">
    <property type="entry name" value="Winged helix-like DNA-binding domain superfamily/Winged helix DNA-binding domain"/>
    <property type="match status" value="1"/>
</dbReference>
<organism evidence="2 3">
    <name type="scientific">Cedecea neteri</name>
    <dbReference type="NCBI Taxonomy" id="158822"/>
    <lineage>
        <taxon>Bacteria</taxon>
        <taxon>Pseudomonadati</taxon>
        <taxon>Pseudomonadota</taxon>
        <taxon>Gammaproteobacteria</taxon>
        <taxon>Enterobacterales</taxon>
        <taxon>Enterobacteriaceae</taxon>
        <taxon>Cedecea</taxon>
    </lineage>
</organism>
<evidence type="ECO:0000313" key="3">
    <source>
        <dbReference type="Proteomes" id="UP000251197"/>
    </source>
</evidence>
<dbReference type="PROSITE" id="PS51702">
    <property type="entry name" value="HTH_MU"/>
    <property type="match status" value="1"/>
</dbReference>
<dbReference type="GO" id="GO:0003677">
    <property type="term" value="F:DNA binding"/>
    <property type="evidence" value="ECO:0007669"/>
    <property type="project" value="UniProtKB-KW"/>
</dbReference>